<sequence length="161" mass="19188">MLTKNDFPEREEFPIELQDFYLSPPISINDFNQEFSFICLLVNENEINNQKNGLFSSYRGKRPDQIHYSVGIGLIEEKSINYGTHEVESKLKEFKRYFETKFNENKYCQVNYCILSAPKISQKIARELKRDRNKNDLLIYKHNEKPFKIGNSPVYFVERDK</sequence>
<accession>D5EBL1</accession>
<dbReference type="Proteomes" id="UP000001059">
    <property type="component" value="Chromosome"/>
</dbReference>
<organism evidence="1 2">
    <name type="scientific">Methanohalophilus mahii (strain ATCC 35705 / DSM 5219 / SLP)</name>
    <dbReference type="NCBI Taxonomy" id="547558"/>
    <lineage>
        <taxon>Archaea</taxon>
        <taxon>Methanobacteriati</taxon>
        <taxon>Methanobacteriota</taxon>
        <taxon>Stenosarchaea group</taxon>
        <taxon>Methanomicrobia</taxon>
        <taxon>Methanosarcinales</taxon>
        <taxon>Methanosarcinaceae</taxon>
        <taxon>Methanohalophilus</taxon>
    </lineage>
</organism>
<dbReference type="KEGG" id="mmh:Mmah_1047"/>
<protein>
    <submittedName>
        <fullName evidence="1">Uncharacterized protein</fullName>
    </submittedName>
</protein>
<name>D5EBL1_METMS</name>
<dbReference type="EMBL" id="CP001994">
    <property type="protein sequence ID" value="ADE36562.1"/>
    <property type="molecule type" value="Genomic_DNA"/>
</dbReference>
<keyword evidence="2" id="KW-1185">Reference proteome</keyword>
<reference evidence="1 2" key="1">
    <citation type="submission" date="2010-03" db="EMBL/GenBank/DDBJ databases">
        <title>The complete genome of Methanohalophilus mahii DSM 5219.</title>
        <authorList>
            <consortium name="US DOE Joint Genome Institute (JGI-PGF)"/>
            <person name="Lucas S."/>
            <person name="Copeland A."/>
            <person name="Lapidus A."/>
            <person name="Glavina del Rio T."/>
            <person name="Dalin E."/>
            <person name="Tice H."/>
            <person name="Bruce D."/>
            <person name="Goodwin L."/>
            <person name="Pitluck S."/>
            <person name="Kyrpides N."/>
            <person name="Mavromatis K."/>
            <person name="Ivanova N."/>
            <person name="Lykidis A."/>
            <person name="Saunders E."/>
            <person name="Brettin T."/>
            <person name="Detter J.C."/>
            <person name="Han C."/>
            <person name="Land M."/>
            <person name="Hauser L."/>
            <person name="Markowitz V."/>
            <person name="Cheng J.-F."/>
            <person name="Hugenholtz P."/>
            <person name="Woyke T."/>
            <person name="Wu D."/>
            <person name="Spring S."/>
            <person name="Schneider S."/>
            <person name="Schroeder M."/>
            <person name="Klenk H.-P."/>
            <person name="Eisen J.A."/>
        </authorList>
    </citation>
    <scope>NUCLEOTIDE SEQUENCE [LARGE SCALE GENOMIC DNA]</scope>
    <source>
        <strain evidence="2">ATCC 35705 / DSM 5219 / SLP</strain>
    </source>
</reference>
<dbReference type="HOGENOM" id="CLU_138955_0_0_2"/>
<dbReference type="AlphaFoldDB" id="D5EBL1"/>
<evidence type="ECO:0000313" key="1">
    <source>
        <dbReference type="EMBL" id="ADE36562.1"/>
    </source>
</evidence>
<evidence type="ECO:0000313" key="2">
    <source>
        <dbReference type="Proteomes" id="UP000001059"/>
    </source>
</evidence>
<gene>
    <name evidence="1" type="ordered locus">Mmah_1047</name>
</gene>
<dbReference type="GeneID" id="8983214"/>
<proteinExistence type="predicted"/>
<dbReference type="STRING" id="547558.Mmah_1047"/>
<dbReference type="RefSeq" id="WP_013037505.1">
    <property type="nucleotide sequence ID" value="NC_014002.1"/>
</dbReference>